<dbReference type="Gene3D" id="3.40.50.150">
    <property type="entry name" value="Vaccinia Virus protein VP39"/>
    <property type="match status" value="1"/>
</dbReference>
<evidence type="ECO:0000259" key="7">
    <source>
        <dbReference type="SMART" id="SM00822"/>
    </source>
</evidence>
<keyword evidence="6" id="KW-0012">Acyltransferase</keyword>
<dbReference type="Pfam" id="PF08240">
    <property type="entry name" value="ADH_N"/>
    <property type="match status" value="1"/>
</dbReference>
<dbReference type="GO" id="GO:0016746">
    <property type="term" value="F:acyltransferase activity"/>
    <property type="evidence" value="ECO:0007669"/>
    <property type="project" value="UniProtKB-KW"/>
</dbReference>
<evidence type="ECO:0000256" key="1">
    <source>
        <dbReference type="ARBA" id="ARBA00022450"/>
    </source>
</evidence>
<dbReference type="Gene3D" id="3.90.180.10">
    <property type="entry name" value="Medium-chain alcohol dehydrogenases, catalytic domain"/>
    <property type="match status" value="1"/>
</dbReference>
<dbReference type="Gene3D" id="3.40.50.720">
    <property type="entry name" value="NAD(P)-binding Rossmann-like Domain"/>
    <property type="match status" value="2"/>
</dbReference>
<dbReference type="InterPro" id="IPR036291">
    <property type="entry name" value="NAD(P)-bd_dom_sf"/>
</dbReference>
<dbReference type="AlphaFoldDB" id="A0A100I3A6"/>
<evidence type="ECO:0000256" key="5">
    <source>
        <dbReference type="ARBA" id="ARBA00023268"/>
    </source>
</evidence>
<dbReference type="InterPro" id="IPR020806">
    <property type="entry name" value="PKS_PP-bd"/>
</dbReference>
<evidence type="ECO:0000256" key="6">
    <source>
        <dbReference type="ARBA" id="ARBA00023315"/>
    </source>
</evidence>
<evidence type="ECO:0000313" key="11">
    <source>
        <dbReference type="Proteomes" id="UP000068243"/>
    </source>
</evidence>
<organism evidence="10 11">
    <name type="scientific">Aspergillus niger</name>
    <dbReference type="NCBI Taxonomy" id="5061"/>
    <lineage>
        <taxon>Eukaryota</taxon>
        <taxon>Fungi</taxon>
        <taxon>Dikarya</taxon>
        <taxon>Ascomycota</taxon>
        <taxon>Pezizomycotina</taxon>
        <taxon>Eurotiomycetes</taxon>
        <taxon>Eurotiomycetidae</taxon>
        <taxon>Eurotiales</taxon>
        <taxon>Aspergillaceae</taxon>
        <taxon>Aspergillus</taxon>
        <taxon>Aspergillus subgen. Circumdati</taxon>
    </lineage>
</organism>
<dbReference type="SMART" id="SM00822">
    <property type="entry name" value="PKS_KR"/>
    <property type="match status" value="1"/>
</dbReference>
<evidence type="ECO:0000256" key="3">
    <source>
        <dbReference type="ARBA" id="ARBA00022679"/>
    </source>
</evidence>
<dbReference type="InterPro" id="IPR029063">
    <property type="entry name" value="SAM-dependent_MTases_sf"/>
</dbReference>
<feature type="domain" description="Enoyl reductase (ER)" evidence="9">
    <location>
        <begin position="318"/>
        <end position="628"/>
    </location>
</feature>
<dbReference type="PANTHER" id="PTHR45681">
    <property type="entry name" value="POLYKETIDE SYNTHASE 44-RELATED"/>
    <property type="match status" value="1"/>
</dbReference>
<dbReference type="SUPFAM" id="SSF53335">
    <property type="entry name" value="S-adenosyl-L-methionine-dependent methyltransferases"/>
    <property type="match status" value="1"/>
</dbReference>
<feature type="domain" description="Ketoreductase" evidence="7">
    <location>
        <begin position="652"/>
        <end position="827"/>
    </location>
</feature>
<keyword evidence="5" id="KW-0511">Multifunctional enzyme</keyword>
<dbReference type="Proteomes" id="UP000068243">
    <property type="component" value="Unassembled WGS sequence"/>
</dbReference>
<protein>
    <submittedName>
        <fullName evidence="10">Fum1p</fullName>
    </submittedName>
</protein>
<dbReference type="Pfam" id="PF08659">
    <property type="entry name" value="KR"/>
    <property type="match status" value="1"/>
</dbReference>
<keyword evidence="1" id="KW-0596">Phosphopantetheine</keyword>
<dbReference type="SUPFAM" id="SSF51735">
    <property type="entry name" value="NAD(P)-binding Rossmann-fold domains"/>
    <property type="match status" value="2"/>
</dbReference>
<dbReference type="InterPro" id="IPR057326">
    <property type="entry name" value="KR_dom"/>
</dbReference>
<dbReference type="OrthoDB" id="329835at2759"/>
<dbReference type="SMART" id="SM00829">
    <property type="entry name" value="PKS_ER"/>
    <property type="match status" value="1"/>
</dbReference>
<gene>
    <name evidence="10" type="ORF">ABL_00429</name>
</gene>
<dbReference type="Pfam" id="PF13602">
    <property type="entry name" value="ADH_zinc_N_2"/>
    <property type="match status" value="1"/>
</dbReference>
<dbReference type="SUPFAM" id="SSF50129">
    <property type="entry name" value="GroES-like"/>
    <property type="match status" value="1"/>
</dbReference>
<dbReference type="OMA" id="INGTHET"/>
<dbReference type="PROSITE" id="PS00012">
    <property type="entry name" value="PHOSPHOPANTETHEINE"/>
    <property type="match status" value="1"/>
</dbReference>
<keyword evidence="4" id="KW-0521">NADP</keyword>
<dbReference type="GO" id="GO:1901336">
    <property type="term" value="P:lactone biosynthetic process"/>
    <property type="evidence" value="ECO:0007669"/>
    <property type="project" value="UniProtKB-ARBA"/>
</dbReference>
<reference evidence="11" key="1">
    <citation type="journal article" date="2016" name="Genome Announc.">
        <title>Draft genome sequence of Aspergillus niger strain An76.</title>
        <authorList>
            <person name="Gong W."/>
            <person name="Cheng Z."/>
            <person name="Zhang H."/>
            <person name="Liu L."/>
            <person name="Gao P."/>
            <person name="Wang L."/>
        </authorList>
    </citation>
    <scope>NUCLEOTIDE SEQUENCE [LARGE SCALE GENOMIC DNA]</scope>
    <source>
        <strain evidence="11">An76</strain>
    </source>
</reference>
<dbReference type="Pfam" id="PF13489">
    <property type="entry name" value="Methyltransf_23"/>
    <property type="match status" value="1"/>
</dbReference>
<sequence length="1035" mass="113272">MLDITKDPIEQGFEAKSYDLIIASNVLHATPIIHDTLVNVRKLLAPRGYLFLQELCPTIRATSLIMGILPGWWLGENDGRVDEPFMPPHKWEDALKRAGYSKAAEVFDGPRPYHINVNMVYRPAQLLPNIHRVTLLHNVGQDIEHLLDTLTIRGYQVDLSTLQDGPPPDQDIISVLELEAPLFANISHEDLIAFQRMVVRQGNSKILWLIPAAQYEVSSSPEFGLTLGLARTLRAENSVSFATLESNWPKDPLGLLIAKIFENLNSHGSLGSLDADSEFFIRNGTILVGRYYPASVADDLAITASKPCAAKLAIVRPGLLQTLQWTPLTTREPEHGEVVIQPRCAGLNFRDVLLAMGVLEDKELSIGLEGSGVVTDVGTGVTDLHIGDRVIYLNKNCFATRNTISATTCAKIPQNISYEEAATLPAVYATVIHSLLDIGGLQSGQSVLIHSACGGIGIAALNICQSIGRVQVYTTVGNEEKARYLTEAFSIPRSHIFNSRDTSFREDLLAATEGRGVDLVLNSLSGELLHASWQCVAPCGKMLEIGKEDIVGKAQLNMGLFEANRSFIGIDLNGLDTSKRHRLLVRTLQMLESGDIKPISPMTVFPAVQIEDSFRYMQKGTHMGKIIVTFPEREQDLPLAATIPNLTLRADASYLLVGGMGGLGRAIATWLVERGARHLIFFSRSAGTSEQDLRFIEELECQSCNVQTIQGSVINKEDVMNITQVAKKPIKGVFQLSMVLQDKPFMEMDLSDWTAAIEPKVQGTWNLHHAMPEVLDFFVAGSISGSFGAPGQANYAAANTFLNAFVQYRRSLGLPASVLHIGLMDDIGYLAKNSDKADTLRAADGYFLREKDLLDSLSWAIVKSAVDPMEDGSLTIGLRCNKLLSDPTNRIVWRKDPRMGVFQNIYNEAPANSSGGNRETDALKSFLTSVEADPETVLNDPASVELITHELAVKIYTFMLQPLEDLDVGVSPSALGVDSLVTIEIRNWMKRGLGGIEISTLEILNAGSIATLGMLIIEALKKKFVSQIVRAEGGA</sequence>
<dbReference type="SMART" id="SM00823">
    <property type="entry name" value="PKS_PP"/>
    <property type="match status" value="1"/>
</dbReference>
<dbReference type="InterPro" id="IPR013154">
    <property type="entry name" value="ADH-like_N"/>
</dbReference>
<keyword evidence="2" id="KW-0597">Phosphoprotein</keyword>
<name>A0A100I3A6_ASPNG</name>
<evidence type="ECO:0000313" key="10">
    <source>
        <dbReference type="EMBL" id="GAQ33934.1"/>
    </source>
</evidence>
<feature type="domain" description="Polyketide synthase-like phosphopantetheine-binding" evidence="8">
    <location>
        <begin position="948"/>
        <end position="1020"/>
    </location>
</feature>
<dbReference type="EMBL" id="BCMY01000001">
    <property type="protein sequence ID" value="GAQ33934.1"/>
    <property type="molecule type" value="Genomic_DNA"/>
</dbReference>
<comment type="caution">
    <text evidence="10">The sequence shown here is derived from an EMBL/GenBank/DDBJ whole genome shotgun (WGS) entry which is preliminary data.</text>
</comment>
<dbReference type="InterPro" id="IPR050444">
    <property type="entry name" value="Polyketide_Synthase"/>
</dbReference>
<dbReference type="VEuPathDB" id="FungiDB:M747DRAFT_373775"/>
<dbReference type="InterPro" id="IPR013968">
    <property type="entry name" value="PKS_KR"/>
</dbReference>
<evidence type="ECO:0000259" key="8">
    <source>
        <dbReference type="SMART" id="SM00823"/>
    </source>
</evidence>
<proteinExistence type="predicted"/>
<dbReference type="VEuPathDB" id="FungiDB:An01g06930"/>
<evidence type="ECO:0000256" key="2">
    <source>
        <dbReference type="ARBA" id="ARBA00022553"/>
    </source>
</evidence>
<keyword evidence="3" id="KW-0808">Transferase</keyword>
<evidence type="ECO:0000256" key="4">
    <source>
        <dbReference type="ARBA" id="ARBA00022857"/>
    </source>
</evidence>
<accession>A0A100I3A6</accession>
<dbReference type="CDD" id="cd05195">
    <property type="entry name" value="enoyl_red"/>
    <property type="match status" value="1"/>
</dbReference>
<dbReference type="InterPro" id="IPR020843">
    <property type="entry name" value="ER"/>
</dbReference>
<dbReference type="FunFam" id="3.40.50.720:FF:000209">
    <property type="entry name" value="Polyketide synthase Pks12"/>
    <property type="match status" value="1"/>
</dbReference>
<dbReference type="GO" id="GO:0031177">
    <property type="term" value="F:phosphopantetheine binding"/>
    <property type="evidence" value="ECO:0007669"/>
    <property type="project" value="InterPro"/>
</dbReference>
<dbReference type="GO" id="GO:0008610">
    <property type="term" value="P:lipid biosynthetic process"/>
    <property type="evidence" value="ECO:0007669"/>
    <property type="project" value="UniProtKB-ARBA"/>
</dbReference>
<dbReference type="GO" id="GO:0044550">
    <property type="term" value="P:secondary metabolite biosynthetic process"/>
    <property type="evidence" value="ECO:0007669"/>
    <property type="project" value="UniProtKB-ARBA"/>
</dbReference>
<dbReference type="VEuPathDB" id="FungiDB:ASPNIDRAFT2_1162446"/>
<dbReference type="VEuPathDB" id="FungiDB:ATCC64974_17810"/>
<evidence type="ECO:0000259" key="9">
    <source>
        <dbReference type="SMART" id="SM00829"/>
    </source>
</evidence>
<dbReference type="InterPro" id="IPR011032">
    <property type="entry name" value="GroES-like_sf"/>
</dbReference>
<dbReference type="GO" id="GO:0016491">
    <property type="term" value="F:oxidoreductase activity"/>
    <property type="evidence" value="ECO:0007669"/>
    <property type="project" value="InterPro"/>
</dbReference>
<dbReference type="PANTHER" id="PTHR45681:SF6">
    <property type="entry name" value="POLYKETIDE SYNTHASE 37"/>
    <property type="match status" value="1"/>
</dbReference>
<dbReference type="InterPro" id="IPR006162">
    <property type="entry name" value="Ppantetheine_attach_site"/>
</dbReference>